<dbReference type="EMBL" id="MHRP01000004">
    <property type="protein sequence ID" value="OHA27882.1"/>
    <property type="molecule type" value="Genomic_DNA"/>
</dbReference>
<dbReference type="Proteomes" id="UP000177943">
    <property type="component" value="Unassembled WGS sequence"/>
</dbReference>
<proteinExistence type="predicted"/>
<accession>A0A1G2MXZ4</accession>
<dbReference type="SUPFAM" id="SSF64182">
    <property type="entry name" value="DHH phosphoesterases"/>
    <property type="match status" value="1"/>
</dbReference>
<dbReference type="PANTHER" id="PTHR47618">
    <property type="entry name" value="BIFUNCTIONAL OLIGORIBONUCLEASE AND PAP PHOSPHATASE NRNA"/>
    <property type="match status" value="1"/>
</dbReference>
<evidence type="ECO:0000313" key="2">
    <source>
        <dbReference type="EMBL" id="OHA27882.1"/>
    </source>
</evidence>
<evidence type="ECO:0000313" key="3">
    <source>
        <dbReference type="Proteomes" id="UP000177943"/>
    </source>
</evidence>
<dbReference type="InterPro" id="IPR051319">
    <property type="entry name" value="Oligoribo/pAp-PDE_c-di-AMP_PDE"/>
</dbReference>
<evidence type="ECO:0000259" key="1">
    <source>
        <dbReference type="Pfam" id="PF01368"/>
    </source>
</evidence>
<dbReference type="Gene3D" id="3.90.1640.10">
    <property type="entry name" value="inorganic pyrophosphatase (n-terminal core)"/>
    <property type="match status" value="1"/>
</dbReference>
<name>A0A1G2MXZ4_9BACT</name>
<dbReference type="InterPro" id="IPR001667">
    <property type="entry name" value="DDH_dom"/>
</dbReference>
<dbReference type="InterPro" id="IPR038763">
    <property type="entry name" value="DHH_sf"/>
</dbReference>
<gene>
    <name evidence="2" type="ORF">A3D56_01545</name>
</gene>
<feature type="domain" description="DDH" evidence="1">
    <location>
        <begin position="25"/>
        <end position="176"/>
    </location>
</feature>
<protein>
    <recommendedName>
        <fullName evidence="1">DDH domain-containing protein</fullName>
    </recommendedName>
</protein>
<dbReference type="Pfam" id="PF01368">
    <property type="entry name" value="DHH"/>
    <property type="match status" value="1"/>
</dbReference>
<reference evidence="2 3" key="1">
    <citation type="journal article" date="2016" name="Nat. Commun.">
        <title>Thousands of microbial genomes shed light on interconnected biogeochemical processes in an aquifer system.</title>
        <authorList>
            <person name="Anantharaman K."/>
            <person name="Brown C.T."/>
            <person name="Hug L.A."/>
            <person name="Sharon I."/>
            <person name="Castelle C.J."/>
            <person name="Probst A.J."/>
            <person name="Thomas B.C."/>
            <person name="Singh A."/>
            <person name="Wilkins M.J."/>
            <person name="Karaoz U."/>
            <person name="Brodie E.L."/>
            <person name="Williams K.H."/>
            <person name="Hubbard S.S."/>
            <person name="Banfield J.F."/>
        </authorList>
    </citation>
    <scope>NUCLEOTIDE SEQUENCE [LARGE SCALE GENOMIC DNA]</scope>
</reference>
<dbReference type="AlphaFoldDB" id="A0A1G2MXZ4"/>
<dbReference type="PANTHER" id="PTHR47618:SF1">
    <property type="entry name" value="BIFUNCTIONAL OLIGORIBONUCLEASE AND PAP PHOSPHATASE NRNA"/>
    <property type="match status" value="1"/>
</dbReference>
<comment type="caution">
    <text evidence="2">The sequence shown here is derived from an EMBL/GenBank/DDBJ whole genome shotgun (WGS) entry which is preliminary data.</text>
</comment>
<sequence length="350" mass="38506">MNLTEDRITKFRGLIENATGNISIVIAQVDPDALGAARGIAWLVNQLRPKNGLEVNTFYAGSISHPQNQAIVNRFDLLKRMKPMKSFSVCDNHNVILVDSSSVTDGRLLAQTDQRIDPFIVIDHHRGSEIKERDETFVWIEDVGSASTILTELIQSLGFGFGDTNQTVALLLALGIHTDTGSLTDCFERDRLAYNVLTSAVSNQDLTQLFRYPLPQSHFVNVERALRNKVVQGGKLVTHIGKISSSDGDDLSSIADDLIRMSGVTLVVVWGIIDKMVRISARNADITNPLDIFLRERLPSSSCGAKLSSDGRGIGGGNLTLDLGVWMIEETTEEVVSLVSKWIQTKIFEV</sequence>
<organism evidence="2 3">
    <name type="scientific">Candidatus Taylorbacteria bacterium RIFCSPHIGHO2_02_FULL_45_35</name>
    <dbReference type="NCBI Taxonomy" id="1802311"/>
    <lineage>
        <taxon>Bacteria</taxon>
        <taxon>Candidatus Tayloriibacteriota</taxon>
    </lineage>
</organism>